<proteinExistence type="predicted"/>
<organism evidence="1 2">
    <name type="scientific">Phycomyces blakesleeanus (strain ATCC 8743b / DSM 1359 / FGSC 10004 / NBRC 33097 / NRRL 1555)</name>
    <dbReference type="NCBI Taxonomy" id="763407"/>
    <lineage>
        <taxon>Eukaryota</taxon>
        <taxon>Fungi</taxon>
        <taxon>Fungi incertae sedis</taxon>
        <taxon>Mucoromycota</taxon>
        <taxon>Mucoromycotina</taxon>
        <taxon>Mucoromycetes</taxon>
        <taxon>Mucorales</taxon>
        <taxon>Phycomycetaceae</taxon>
        <taxon>Phycomyces</taxon>
    </lineage>
</organism>
<dbReference type="EMBL" id="KV441025">
    <property type="protein sequence ID" value="OAD67217.1"/>
    <property type="molecule type" value="Genomic_DNA"/>
</dbReference>
<dbReference type="Proteomes" id="UP000077315">
    <property type="component" value="Unassembled WGS sequence"/>
</dbReference>
<dbReference type="InParanoid" id="A0A167K3S0"/>
<gene>
    <name evidence="1" type="ORF">PHYBLDRAFT_67352</name>
</gene>
<reference evidence="2" key="1">
    <citation type="submission" date="2015-06" db="EMBL/GenBank/DDBJ databases">
        <title>Expansion of signal transduction pathways in fungi by whole-genome duplication.</title>
        <authorList>
            <consortium name="DOE Joint Genome Institute"/>
            <person name="Corrochano L.M."/>
            <person name="Kuo A."/>
            <person name="Marcet-Houben M."/>
            <person name="Polaino S."/>
            <person name="Salamov A."/>
            <person name="Villalobos J.M."/>
            <person name="Alvarez M.I."/>
            <person name="Avalos J."/>
            <person name="Benito E.P."/>
            <person name="Benoit I."/>
            <person name="Burger G."/>
            <person name="Camino L.P."/>
            <person name="Canovas D."/>
            <person name="Cerda-Olmedo E."/>
            <person name="Cheng J.-F."/>
            <person name="Dominguez A."/>
            <person name="Elias M."/>
            <person name="Eslava A.P."/>
            <person name="Glaser F."/>
            <person name="Grimwood J."/>
            <person name="Gutierrez G."/>
            <person name="Heitman J."/>
            <person name="Henrissat B."/>
            <person name="Iturriaga E.A."/>
            <person name="Lang B.F."/>
            <person name="Lavin J.L."/>
            <person name="Lee S."/>
            <person name="Li W."/>
            <person name="Lindquist E."/>
            <person name="Lopez-Garcia S."/>
            <person name="Luque E.M."/>
            <person name="Marcos A.T."/>
            <person name="Martin J."/>
            <person name="McCluskey K."/>
            <person name="Medina H.R."/>
            <person name="Miralles-Duran A."/>
            <person name="Miyazaki A."/>
            <person name="Munoz-Torres E."/>
            <person name="Oguiza J.A."/>
            <person name="Ohm R."/>
            <person name="Olmedo M."/>
            <person name="Orejas M."/>
            <person name="Ortiz-Castellanos L."/>
            <person name="Pisabarro A.G."/>
            <person name="Rodriguez-Romero J."/>
            <person name="Ruiz-Herrera J."/>
            <person name="Ruiz-Vazquez R."/>
            <person name="Sanz C."/>
            <person name="Schackwitz W."/>
            <person name="Schmutz J."/>
            <person name="Shahriari M."/>
            <person name="Shelest E."/>
            <person name="Silva-Franco F."/>
            <person name="Soanes D."/>
            <person name="Syed K."/>
            <person name="Tagua V.G."/>
            <person name="Talbot N.J."/>
            <person name="Thon M."/>
            <person name="De vries R.P."/>
            <person name="Wiebenga A."/>
            <person name="Yadav J.S."/>
            <person name="Braun E.L."/>
            <person name="Baker S."/>
            <person name="Garre V."/>
            <person name="Horwitz B."/>
            <person name="Torres-Martinez S."/>
            <person name="Idnurm A."/>
            <person name="Herrera-Estrella A."/>
            <person name="Gabaldon T."/>
            <person name="Grigoriev I.V."/>
        </authorList>
    </citation>
    <scope>NUCLEOTIDE SEQUENCE [LARGE SCALE GENOMIC DNA]</scope>
    <source>
        <strain evidence="2">NRRL 1555(-)</strain>
    </source>
</reference>
<protein>
    <submittedName>
        <fullName evidence="1">Uncharacterized protein</fullName>
    </submittedName>
</protein>
<dbReference type="VEuPathDB" id="FungiDB:PHYBLDRAFT_67352"/>
<name>A0A167K3S0_PHYB8</name>
<evidence type="ECO:0000313" key="1">
    <source>
        <dbReference type="EMBL" id="OAD67217.1"/>
    </source>
</evidence>
<dbReference type="GeneID" id="29002688"/>
<keyword evidence="2" id="KW-1185">Reference proteome</keyword>
<evidence type="ECO:0000313" key="2">
    <source>
        <dbReference type="Proteomes" id="UP000077315"/>
    </source>
</evidence>
<sequence length="129" mass="15042">MLQRASEISRFCNNPYVFGTKKRKRIAKSMMNFWMEDDKCQVSAVIYFSLLAYICTWSRDALTSIWASIRLFQAYAFNRIVAKMSNDLSPAGEIMGNDHEEYTTTCHKFTLAEEWLKDQNFPVNDMAVQ</sequence>
<dbReference type="RefSeq" id="XP_018285257.1">
    <property type="nucleotide sequence ID" value="XM_018441782.1"/>
</dbReference>
<accession>A0A167K3S0</accession>
<dbReference type="AlphaFoldDB" id="A0A167K3S0"/>